<keyword evidence="14" id="KW-1185">Reference proteome</keyword>
<evidence type="ECO:0000256" key="8">
    <source>
        <dbReference type="ARBA" id="ARBA00022840"/>
    </source>
</evidence>
<accession>A0A4Y7RTY4</accession>
<dbReference type="InterPro" id="IPR018094">
    <property type="entry name" value="Thymidylate_kinase"/>
</dbReference>
<dbReference type="PANTHER" id="PTHR10344">
    <property type="entry name" value="THYMIDYLATE KINASE"/>
    <property type="match status" value="1"/>
</dbReference>
<keyword evidence="7 11" id="KW-0418">Kinase</keyword>
<evidence type="ECO:0000313" key="13">
    <source>
        <dbReference type="EMBL" id="TEB12216.1"/>
    </source>
</evidence>
<gene>
    <name evidence="11 13" type="primary">tmk</name>
    <name evidence="13" type="ORF">Pmgp_01107</name>
</gene>
<dbReference type="OrthoDB" id="9774907at2"/>
<dbReference type="GO" id="GO:0006233">
    <property type="term" value="P:dTDP biosynthetic process"/>
    <property type="evidence" value="ECO:0007669"/>
    <property type="project" value="InterPro"/>
</dbReference>
<dbReference type="Proteomes" id="UP000297597">
    <property type="component" value="Unassembled WGS sequence"/>
</dbReference>
<evidence type="ECO:0000256" key="4">
    <source>
        <dbReference type="ARBA" id="ARBA00022679"/>
    </source>
</evidence>
<dbReference type="EC" id="2.7.4.9" evidence="2 11"/>
<evidence type="ECO:0000256" key="9">
    <source>
        <dbReference type="ARBA" id="ARBA00048743"/>
    </source>
</evidence>
<dbReference type="FunFam" id="3.40.50.300:FF:000225">
    <property type="entry name" value="Thymidylate kinase"/>
    <property type="match status" value="1"/>
</dbReference>
<keyword evidence="8 11" id="KW-0067">ATP-binding</keyword>
<dbReference type="InterPro" id="IPR027417">
    <property type="entry name" value="P-loop_NTPase"/>
</dbReference>
<evidence type="ECO:0000256" key="7">
    <source>
        <dbReference type="ARBA" id="ARBA00022777"/>
    </source>
</evidence>
<dbReference type="HAMAP" id="MF_00165">
    <property type="entry name" value="Thymidylate_kinase"/>
    <property type="match status" value="1"/>
</dbReference>
<dbReference type="GO" id="GO:0005524">
    <property type="term" value="F:ATP binding"/>
    <property type="evidence" value="ECO:0007669"/>
    <property type="project" value="UniProtKB-UniRule"/>
</dbReference>
<evidence type="ECO:0000256" key="10">
    <source>
        <dbReference type="ARBA" id="ARBA00057735"/>
    </source>
</evidence>
<evidence type="ECO:0000256" key="1">
    <source>
        <dbReference type="ARBA" id="ARBA00009776"/>
    </source>
</evidence>
<protein>
    <recommendedName>
        <fullName evidence="3 11">Thymidylate kinase</fullName>
        <ecNumber evidence="2 11">2.7.4.9</ecNumber>
    </recommendedName>
    <alternativeName>
        <fullName evidence="11">dTMP kinase</fullName>
    </alternativeName>
</protein>
<dbReference type="Gene3D" id="3.40.50.300">
    <property type="entry name" value="P-loop containing nucleotide triphosphate hydrolases"/>
    <property type="match status" value="1"/>
</dbReference>
<dbReference type="Pfam" id="PF02223">
    <property type="entry name" value="Thymidylate_kin"/>
    <property type="match status" value="1"/>
</dbReference>
<dbReference type="NCBIfam" id="TIGR00041">
    <property type="entry name" value="DTMP_kinase"/>
    <property type="match status" value="1"/>
</dbReference>
<dbReference type="GO" id="GO:0006235">
    <property type="term" value="P:dTTP biosynthetic process"/>
    <property type="evidence" value="ECO:0007669"/>
    <property type="project" value="UniProtKB-UniRule"/>
</dbReference>
<comment type="function">
    <text evidence="10 11">Phosphorylation of dTMP to form dTDP in both de novo and salvage pathways of dTTP synthesis.</text>
</comment>
<evidence type="ECO:0000259" key="12">
    <source>
        <dbReference type="Pfam" id="PF02223"/>
    </source>
</evidence>
<dbReference type="EMBL" id="QFFZ01000008">
    <property type="protein sequence ID" value="TEB12216.1"/>
    <property type="molecule type" value="Genomic_DNA"/>
</dbReference>
<evidence type="ECO:0000256" key="6">
    <source>
        <dbReference type="ARBA" id="ARBA00022741"/>
    </source>
</evidence>
<dbReference type="AlphaFoldDB" id="A0A4Y7RTY4"/>
<dbReference type="CDD" id="cd01672">
    <property type="entry name" value="TMPK"/>
    <property type="match status" value="1"/>
</dbReference>
<dbReference type="SUPFAM" id="SSF52540">
    <property type="entry name" value="P-loop containing nucleoside triphosphate hydrolases"/>
    <property type="match status" value="1"/>
</dbReference>
<reference evidence="13 14" key="1">
    <citation type="journal article" date="2018" name="Environ. Microbiol.">
        <title>Novel energy conservation strategies and behaviour of Pelotomaculum schinkii driving syntrophic propionate catabolism.</title>
        <authorList>
            <person name="Hidalgo-Ahumada C.A.P."/>
            <person name="Nobu M.K."/>
            <person name="Narihiro T."/>
            <person name="Tamaki H."/>
            <person name="Liu W.T."/>
            <person name="Kamagata Y."/>
            <person name="Stams A.J.M."/>
            <person name="Imachi H."/>
            <person name="Sousa D.Z."/>
        </authorList>
    </citation>
    <scope>NUCLEOTIDE SEQUENCE [LARGE SCALE GENOMIC DNA]</scope>
    <source>
        <strain evidence="13 14">MGP</strain>
    </source>
</reference>
<dbReference type="GO" id="GO:0005829">
    <property type="term" value="C:cytosol"/>
    <property type="evidence" value="ECO:0007669"/>
    <property type="project" value="TreeGrafter"/>
</dbReference>
<feature type="domain" description="Thymidylate kinase-like" evidence="12">
    <location>
        <begin position="8"/>
        <end position="197"/>
    </location>
</feature>
<dbReference type="PANTHER" id="PTHR10344:SF4">
    <property type="entry name" value="UMP-CMP KINASE 2, MITOCHONDRIAL"/>
    <property type="match status" value="1"/>
</dbReference>
<dbReference type="RefSeq" id="WP_134212982.1">
    <property type="nucleotide sequence ID" value="NZ_QFFZ01000008.1"/>
</dbReference>
<comment type="caution">
    <text evidence="13">The sequence shown here is derived from an EMBL/GenBank/DDBJ whole genome shotgun (WGS) entry which is preliminary data.</text>
</comment>
<feature type="binding site" evidence="11">
    <location>
        <begin position="10"/>
        <end position="17"/>
    </location>
    <ligand>
        <name>ATP</name>
        <dbReference type="ChEBI" id="CHEBI:30616"/>
    </ligand>
</feature>
<dbReference type="GO" id="GO:0006227">
    <property type="term" value="P:dUDP biosynthetic process"/>
    <property type="evidence" value="ECO:0007669"/>
    <property type="project" value="TreeGrafter"/>
</dbReference>
<keyword evidence="5 11" id="KW-0545">Nucleotide biosynthesis</keyword>
<name>A0A4Y7RTY4_9FIRM</name>
<evidence type="ECO:0000256" key="3">
    <source>
        <dbReference type="ARBA" id="ARBA00017144"/>
    </source>
</evidence>
<comment type="similarity">
    <text evidence="1 11">Belongs to the thymidylate kinase family.</text>
</comment>
<keyword evidence="6 11" id="KW-0547">Nucleotide-binding</keyword>
<dbReference type="InterPro" id="IPR039430">
    <property type="entry name" value="Thymidylate_kin-like_dom"/>
</dbReference>
<dbReference type="GO" id="GO:0004798">
    <property type="term" value="F:dTMP kinase activity"/>
    <property type="evidence" value="ECO:0007669"/>
    <property type="project" value="UniProtKB-UniRule"/>
</dbReference>
<organism evidence="13 14">
    <name type="scientific">Pelotomaculum propionicicum</name>
    <dbReference type="NCBI Taxonomy" id="258475"/>
    <lineage>
        <taxon>Bacteria</taxon>
        <taxon>Bacillati</taxon>
        <taxon>Bacillota</taxon>
        <taxon>Clostridia</taxon>
        <taxon>Eubacteriales</taxon>
        <taxon>Desulfotomaculaceae</taxon>
        <taxon>Pelotomaculum</taxon>
    </lineage>
</organism>
<evidence type="ECO:0000313" key="14">
    <source>
        <dbReference type="Proteomes" id="UP000297597"/>
    </source>
</evidence>
<sequence length="216" mass="23530">MKGKFIVFEGIDGSGKTTQLNLLADDLRSRGFAVLNTREPGGTRVGELIREILLDPAYGELVPRAEALLYAAARAQHVAQVILPALREGRIVLCDRFLDSSLAYQGFGRGIEVGLLERINEPATDGLAPDLTIILDSGIEDGMDRISLSGRDADRIEREARAFHRKVRSGYLELAARDPSRYSVVNANRPVGQVYADVLRAVEEILNASPEKGSGT</sequence>
<comment type="catalytic activity">
    <reaction evidence="9 11">
        <text>dTMP + ATP = dTDP + ADP</text>
        <dbReference type="Rhea" id="RHEA:13517"/>
        <dbReference type="ChEBI" id="CHEBI:30616"/>
        <dbReference type="ChEBI" id="CHEBI:58369"/>
        <dbReference type="ChEBI" id="CHEBI:63528"/>
        <dbReference type="ChEBI" id="CHEBI:456216"/>
        <dbReference type="EC" id="2.7.4.9"/>
    </reaction>
</comment>
<dbReference type="PROSITE" id="PS01331">
    <property type="entry name" value="THYMIDYLATE_KINASE"/>
    <property type="match status" value="1"/>
</dbReference>
<dbReference type="InterPro" id="IPR018095">
    <property type="entry name" value="Thymidylate_kin_CS"/>
</dbReference>
<proteinExistence type="inferred from homology"/>
<evidence type="ECO:0000256" key="5">
    <source>
        <dbReference type="ARBA" id="ARBA00022727"/>
    </source>
</evidence>
<evidence type="ECO:0000256" key="11">
    <source>
        <dbReference type="HAMAP-Rule" id="MF_00165"/>
    </source>
</evidence>
<keyword evidence="4 11" id="KW-0808">Transferase</keyword>
<evidence type="ECO:0000256" key="2">
    <source>
        <dbReference type="ARBA" id="ARBA00012980"/>
    </source>
</evidence>